<dbReference type="SUPFAM" id="SSF100950">
    <property type="entry name" value="NagB/RpiA/CoA transferase-like"/>
    <property type="match status" value="1"/>
</dbReference>
<gene>
    <name evidence="7" type="ORF">ABID21_001708</name>
</gene>
<evidence type="ECO:0000256" key="3">
    <source>
        <dbReference type="ARBA" id="ARBA00023125"/>
    </source>
</evidence>
<evidence type="ECO:0000259" key="5">
    <source>
        <dbReference type="Pfam" id="PF04198"/>
    </source>
</evidence>
<dbReference type="EMBL" id="JBEPLJ010000006">
    <property type="protein sequence ID" value="MET3585599.1"/>
    <property type="molecule type" value="Genomic_DNA"/>
</dbReference>
<evidence type="ECO:0000256" key="1">
    <source>
        <dbReference type="ARBA" id="ARBA00010466"/>
    </source>
</evidence>
<keyword evidence="3 7" id="KW-0238">DNA-binding</keyword>
<feature type="domain" description="Sugar-binding" evidence="5">
    <location>
        <begin position="55"/>
        <end position="309"/>
    </location>
</feature>
<dbReference type="Proteomes" id="UP001549031">
    <property type="component" value="Unassembled WGS sequence"/>
</dbReference>
<reference evidence="7 8" key="1">
    <citation type="submission" date="2024-06" db="EMBL/GenBank/DDBJ databases">
        <title>Genomic Encyclopedia of Type Strains, Phase IV (KMG-IV): sequencing the most valuable type-strain genomes for metagenomic binning, comparative biology and taxonomic classification.</title>
        <authorList>
            <person name="Goeker M."/>
        </authorList>
    </citation>
    <scope>NUCLEOTIDE SEQUENCE [LARGE SCALE GENOMIC DNA]</scope>
    <source>
        <strain evidence="7 8">DSM 105042</strain>
    </source>
</reference>
<dbReference type="InterPro" id="IPR007630">
    <property type="entry name" value="RNA_pol_sigma70_r4"/>
</dbReference>
<evidence type="ECO:0000256" key="4">
    <source>
        <dbReference type="ARBA" id="ARBA00023163"/>
    </source>
</evidence>
<dbReference type="Gene3D" id="3.40.50.1360">
    <property type="match status" value="1"/>
</dbReference>
<keyword evidence="2" id="KW-0805">Transcription regulation</keyword>
<comment type="similarity">
    <text evidence="1">Belongs to the SorC transcriptional regulatory family.</text>
</comment>
<evidence type="ECO:0000313" key="8">
    <source>
        <dbReference type="Proteomes" id="UP001549031"/>
    </source>
</evidence>
<protein>
    <submittedName>
        <fullName evidence="7">DNA-binding transcriptional regulator LsrR (DeoR family)</fullName>
    </submittedName>
</protein>
<comment type="caution">
    <text evidence="7">The sequence shown here is derived from an EMBL/GenBank/DDBJ whole genome shotgun (WGS) entry which is preliminary data.</text>
</comment>
<evidence type="ECO:0000313" key="7">
    <source>
        <dbReference type="EMBL" id="MET3585599.1"/>
    </source>
</evidence>
<organism evidence="7 8">
    <name type="scientific">Pseudorhizobium tarimense</name>
    <dbReference type="NCBI Taxonomy" id="1079109"/>
    <lineage>
        <taxon>Bacteria</taxon>
        <taxon>Pseudomonadati</taxon>
        <taxon>Pseudomonadota</taxon>
        <taxon>Alphaproteobacteria</taxon>
        <taxon>Hyphomicrobiales</taxon>
        <taxon>Rhizobiaceae</taxon>
        <taxon>Rhizobium/Agrobacterium group</taxon>
        <taxon>Pseudorhizobium</taxon>
    </lineage>
</organism>
<dbReference type="GO" id="GO:0003677">
    <property type="term" value="F:DNA binding"/>
    <property type="evidence" value="ECO:0007669"/>
    <property type="project" value="UniProtKB-KW"/>
</dbReference>
<dbReference type="InterPro" id="IPR007324">
    <property type="entry name" value="Sugar-bd_dom_put"/>
</dbReference>
<keyword evidence="4" id="KW-0804">Transcription</keyword>
<dbReference type="RefSeq" id="WP_247243553.1">
    <property type="nucleotide sequence ID" value="NZ_JALJRA010000006.1"/>
</dbReference>
<dbReference type="Pfam" id="PF04198">
    <property type="entry name" value="Sugar-bind"/>
    <property type="match status" value="1"/>
</dbReference>
<evidence type="ECO:0000259" key="6">
    <source>
        <dbReference type="Pfam" id="PF04545"/>
    </source>
</evidence>
<dbReference type="InterPro" id="IPR036388">
    <property type="entry name" value="WH-like_DNA-bd_sf"/>
</dbReference>
<evidence type="ECO:0000256" key="2">
    <source>
        <dbReference type="ARBA" id="ARBA00023015"/>
    </source>
</evidence>
<dbReference type="PANTHER" id="PTHR34294">
    <property type="entry name" value="TRANSCRIPTIONAL REGULATOR-RELATED"/>
    <property type="match status" value="1"/>
</dbReference>
<keyword evidence="8" id="KW-1185">Reference proteome</keyword>
<dbReference type="Pfam" id="PF04545">
    <property type="entry name" value="Sigma70_r4"/>
    <property type="match status" value="1"/>
</dbReference>
<accession>A0ABV2H4W2</accession>
<dbReference type="Gene3D" id="1.10.10.10">
    <property type="entry name" value="Winged helix-like DNA-binding domain superfamily/Winged helix DNA-binding domain"/>
    <property type="match status" value="1"/>
</dbReference>
<name>A0ABV2H4W2_9HYPH</name>
<dbReference type="InterPro" id="IPR051054">
    <property type="entry name" value="SorC_transcr_regulators"/>
</dbReference>
<proteinExistence type="inferred from homology"/>
<dbReference type="PANTHER" id="PTHR34294:SF1">
    <property type="entry name" value="TRANSCRIPTIONAL REGULATOR LSRR"/>
    <property type="match status" value="1"/>
</dbReference>
<dbReference type="InterPro" id="IPR037171">
    <property type="entry name" value="NagB/RpiA_transferase-like"/>
</dbReference>
<feature type="domain" description="RNA polymerase sigma-70 region 4" evidence="6">
    <location>
        <begin position="12"/>
        <end position="44"/>
    </location>
</feature>
<sequence>MEQQELMVRAAWFYHVEGLTQAQIGERMNLTRRRINELLALALEQGVVRVSFSSPFAENVELEARLCERFGLQHAIVSPTPGDPVHMHAVIGRASAAFLDRLIQVRKPRSIGVGWGATLYETARQMNQAQEPDMRIRSLMGGLTRGSEINTFEIVRSFAKVLNAKCHYFAAPIYAGSEEAHAVVMAQPVFQEFVRDAANVDVSFLSVGDVTGQSLQVRYGLPAQTKVSELVAAGAVGDILGRYLDTEGRSVHHCVNRQVISPDLEAYCSIPTRIVASGGPHKHAILLAVLRAQLATAVVTDADSARVLLM</sequence>